<dbReference type="PANTHER" id="PTHR31845:SF39">
    <property type="entry name" value="TRANSCRIPTION FACTOR PBCR-RELATED"/>
    <property type="match status" value="1"/>
</dbReference>
<dbReference type="InterPro" id="IPR051089">
    <property type="entry name" value="prtT"/>
</dbReference>
<accession>A0A2L2TE12</accession>
<dbReference type="InterPro" id="IPR001138">
    <property type="entry name" value="Zn2Cys6_DnaBD"/>
</dbReference>
<protein>
    <recommendedName>
        <fullName evidence="7">Zn(2)-C6 fungal-type domain-containing protein</fullName>
    </recommendedName>
</protein>
<dbReference type="RefSeq" id="XP_025580992.1">
    <property type="nucleotide sequence ID" value="XM_025726424.2"/>
</dbReference>
<dbReference type="STRING" id="56646.A0A2L2TE12"/>
<keyword evidence="2" id="KW-0805">Transcription regulation</keyword>
<dbReference type="GeneID" id="37262924"/>
<feature type="coiled-coil region" evidence="6">
    <location>
        <begin position="42"/>
        <end position="69"/>
    </location>
</feature>
<evidence type="ECO:0000256" key="1">
    <source>
        <dbReference type="ARBA" id="ARBA00004123"/>
    </source>
</evidence>
<keyword evidence="5" id="KW-0539">Nucleus</keyword>
<organism evidence="8 9">
    <name type="scientific">Fusarium venenatum</name>
    <dbReference type="NCBI Taxonomy" id="56646"/>
    <lineage>
        <taxon>Eukaryota</taxon>
        <taxon>Fungi</taxon>
        <taxon>Dikarya</taxon>
        <taxon>Ascomycota</taxon>
        <taxon>Pezizomycotina</taxon>
        <taxon>Sordariomycetes</taxon>
        <taxon>Hypocreomycetidae</taxon>
        <taxon>Hypocreales</taxon>
        <taxon>Nectriaceae</taxon>
        <taxon>Fusarium</taxon>
    </lineage>
</organism>
<dbReference type="GO" id="GO:0000981">
    <property type="term" value="F:DNA-binding transcription factor activity, RNA polymerase II-specific"/>
    <property type="evidence" value="ECO:0007669"/>
    <property type="project" value="InterPro"/>
</dbReference>
<name>A0A2L2TE12_9HYPO</name>
<dbReference type="PANTHER" id="PTHR31845">
    <property type="entry name" value="FINGER DOMAIN PROTEIN, PUTATIVE-RELATED"/>
    <property type="match status" value="1"/>
</dbReference>
<dbReference type="SMART" id="SM00066">
    <property type="entry name" value="GAL4"/>
    <property type="match status" value="1"/>
</dbReference>
<evidence type="ECO:0000256" key="3">
    <source>
        <dbReference type="ARBA" id="ARBA00023125"/>
    </source>
</evidence>
<comment type="subcellular location">
    <subcellularLocation>
        <location evidence="1">Nucleus</location>
    </subcellularLocation>
</comment>
<dbReference type="GO" id="GO:0005634">
    <property type="term" value="C:nucleus"/>
    <property type="evidence" value="ECO:0007669"/>
    <property type="project" value="UniProtKB-SubCell"/>
</dbReference>
<reference evidence="9" key="1">
    <citation type="submission" date="2014-10" db="EMBL/GenBank/DDBJ databases">
        <authorList>
            <person name="King R."/>
        </authorList>
    </citation>
    <scope>NUCLEOTIDE SEQUENCE [LARGE SCALE GENOMIC DNA]</scope>
    <source>
        <strain evidence="9">A3/5</strain>
    </source>
</reference>
<evidence type="ECO:0000313" key="8">
    <source>
        <dbReference type="EMBL" id="CEI38597.1"/>
    </source>
</evidence>
<dbReference type="AlphaFoldDB" id="A0A2L2TE12"/>
<keyword evidence="3" id="KW-0238">DNA-binding</keyword>
<keyword evidence="9" id="KW-1185">Reference proteome</keyword>
<evidence type="ECO:0000256" key="5">
    <source>
        <dbReference type="ARBA" id="ARBA00023242"/>
    </source>
</evidence>
<dbReference type="GO" id="GO:0000976">
    <property type="term" value="F:transcription cis-regulatory region binding"/>
    <property type="evidence" value="ECO:0007669"/>
    <property type="project" value="TreeGrafter"/>
</dbReference>
<evidence type="ECO:0000256" key="2">
    <source>
        <dbReference type="ARBA" id="ARBA00023015"/>
    </source>
</evidence>
<dbReference type="Proteomes" id="UP000245910">
    <property type="component" value="Chromosome IIII"/>
</dbReference>
<evidence type="ECO:0000313" key="9">
    <source>
        <dbReference type="Proteomes" id="UP000245910"/>
    </source>
</evidence>
<evidence type="ECO:0000256" key="4">
    <source>
        <dbReference type="ARBA" id="ARBA00023163"/>
    </source>
</evidence>
<dbReference type="GO" id="GO:0008270">
    <property type="term" value="F:zinc ion binding"/>
    <property type="evidence" value="ECO:0007669"/>
    <property type="project" value="InterPro"/>
</dbReference>
<dbReference type="SUPFAM" id="SSF57701">
    <property type="entry name" value="Zn2/Cys6 DNA-binding domain"/>
    <property type="match status" value="1"/>
</dbReference>
<dbReference type="KEGG" id="fvn:FVRRES_11288"/>
<keyword evidence="6" id="KW-0175">Coiled coil</keyword>
<dbReference type="CDD" id="cd00067">
    <property type="entry name" value="GAL4"/>
    <property type="match status" value="1"/>
</dbReference>
<dbReference type="EMBL" id="LN649232">
    <property type="protein sequence ID" value="CEI38597.1"/>
    <property type="molecule type" value="Genomic_DNA"/>
</dbReference>
<proteinExistence type="predicted"/>
<evidence type="ECO:0000256" key="6">
    <source>
        <dbReference type="SAM" id="Coils"/>
    </source>
</evidence>
<dbReference type="Gene3D" id="4.10.240.10">
    <property type="entry name" value="Zn(2)-C6 fungal-type DNA-binding domain"/>
    <property type="match status" value="1"/>
</dbReference>
<dbReference type="OrthoDB" id="3365636at2759"/>
<dbReference type="PROSITE" id="PS50048">
    <property type="entry name" value="ZN2_CY6_FUNGAL_2"/>
    <property type="match status" value="1"/>
</dbReference>
<dbReference type="InterPro" id="IPR036864">
    <property type="entry name" value="Zn2-C6_fun-type_DNA-bd_sf"/>
</dbReference>
<keyword evidence="4" id="KW-0804">Transcription</keyword>
<sequence>MTKRSRACEACQALKVKCEFPSESSTCERCTRFNITCVPAARKWQRDRIAELEDQIKSLQERLDGASTQAMSSYAASTRATSVFSTEGNWSTTNTLPSDLGYLDAHLDYESQIKGLKACSTTAAQFWYLIPPVDNSSAPSRLDSMRSETPIKLMALFAVAPSEAEIDPQTQEDLRTKTLEILGKAAVGLKSPSVDLIQAALVMSLWIRPSLSMNHANPIQLAFIAHDLCVELGLGGSELQTSAPAWFFRIQGPPTLEMQKTWLASWMTSTMAAFGLRRTHVFDWGRSHYEALHALEADGSEPLFLEMLHTARLHARIASGLELCNVHAFYDIDSDVATATKAQMYNDLDALNSRPLAHDVQLFFWQRLAAVYVNEPVLHTATNKILFGSPYVAERIGVNNFACPAQVTPNKARALITLLEACHFTIDAVLIMEPSLMLSLPSLCFGPAVSYTLSILVKLFVAVSAPGNTYSQVLTRERIHVREAMKKLISVKERLLRLDPDMGNWNTRIIGSVEWLSVWLDDYESIIEQYESNLEKGTAEHDIGVLSPNGHF</sequence>
<feature type="domain" description="Zn(2)-C6 fungal-type" evidence="7">
    <location>
        <begin position="7"/>
        <end position="38"/>
    </location>
</feature>
<evidence type="ECO:0000259" key="7">
    <source>
        <dbReference type="PROSITE" id="PS50048"/>
    </source>
</evidence>